<gene>
    <name evidence="1" type="ORF">BIV57_06740</name>
</gene>
<proteinExistence type="predicted"/>
<dbReference type="STRING" id="1428644.BIV57_06740"/>
<evidence type="ECO:0000313" key="1">
    <source>
        <dbReference type="EMBL" id="OIV38226.1"/>
    </source>
</evidence>
<evidence type="ECO:0000313" key="2">
    <source>
        <dbReference type="Proteomes" id="UP000243342"/>
    </source>
</evidence>
<dbReference type="Proteomes" id="UP000243342">
    <property type="component" value="Unassembled WGS sequence"/>
</dbReference>
<dbReference type="AlphaFoldDB" id="A0A1J7CEV9"/>
<comment type="caution">
    <text evidence="1">The sequence shown here is derived from an EMBL/GenBank/DDBJ whole genome shotgun (WGS) entry which is preliminary data.</text>
</comment>
<protein>
    <submittedName>
        <fullName evidence="1">Uncharacterized protein</fullName>
    </submittedName>
</protein>
<dbReference type="EMBL" id="MLCF01000026">
    <property type="protein sequence ID" value="OIV38226.1"/>
    <property type="molecule type" value="Genomic_DNA"/>
</dbReference>
<sequence>MAVGFLLLLLAAVAVPASRMRERRWDPRTERRWTPARGLLSPRCTLTSAALALTQGQAFSMAA</sequence>
<accession>A0A1J7CEV9</accession>
<keyword evidence="2" id="KW-1185">Reference proteome</keyword>
<reference evidence="1 2" key="1">
    <citation type="submission" date="2016-10" db="EMBL/GenBank/DDBJ databases">
        <title>Genome sequence of Streptomyces gilvigriseus MUSC 26.</title>
        <authorList>
            <person name="Lee L.-H."/>
            <person name="Ser H.-L."/>
        </authorList>
    </citation>
    <scope>NUCLEOTIDE SEQUENCE [LARGE SCALE GENOMIC DNA]</scope>
    <source>
        <strain evidence="1 2">MUSC 26</strain>
    </source>
</reference>
<organism evidence="1 2">
    <name type="scientific">Mangrovactinospora gilvigrisea</name>
    <dbReference type="NCBI Taxonomy" id="1428644"/>
    <lineage>
        <taxon>Bacteria</taxon>
        <taxon>Bacillati</taxon>
        <taxon>Actinomycetota</taxon>
        <taxon>Actinomycetes</taxon>
        <taxon>Kitasatosporales</taxon>
        <taxon>Streptomycetaceae</taxon>
        <taxon>Mangrovactinospora</taxon>
    </lineage>
</organism>
<name>A0A1J7CEV9_9ACTN</name>